<keyword evidence="5" id="KW-0677">Repeat</keyword>
<evidence type="ECO:0000256" key="4">
    <source>
        <dbReference type="ARBA" id="ARBA00022597"/>
    </source>
</evidence>
<feature type="domain" description="ABC transporter" evidence="10">
    <location>
        <begin position="5"/>
        <end position="236"/>
    </location>
</feature>
<dbReference type="AlphaFoldDB" id="A0A0M3T224"/>
<dbReference type="GO" id="GO:0016887">
    <property type="term" value="F:ATP hydrolysis activity"/>
    <property type="evidence" value="ECO:0007669"/>
    <property type="project" value="InterPro"/>
</dbReference>
<dbReference type="GO" id="GO:0005524">
    <property type="term" value="F:ATP binding"/>
    <property type="evidence" value="ECO:0007669"/>
    <property type="project" value="UniProtKB-KW"/>
</dbReference>
<keyword evidence="3" id="KW-1003">Cell membrane</keyword>
<keyword evidence="9" id="KW-0472">Membrane</keyword>
<evidence type="ECO:0000256" key="1">
    <source>
        <dbReference type="ARBA" id="ARBA00004202"/>
    </source>
</evidence>
<dbReference type="InterPro" id="IPR027417">
    <property type="entry name" value="P-loop_NTPase"/>
</dbReference>
<reference evidence="11 12" key="1">
    <citation type="journal article" date="2015" name="Genome Announc.">
        <title>Genome Sequence of 'Candidatus Thioglobus singularis' Strain PS1, a Mixotroph from the SUP05 Clade of Marine Gammaproteobacteria.</title>
        <authorList>
            <person name="Marshall K.T."/>
            <person name="Morris R.M."/>
        </authorList>
    </citation>
    <scope>NUCLEOTIDE SEQUENCE [LARGE SCALE GENOMIC DNA]</scope>
    <source>
        <strain evidence="11 12">PS1</strain>
    </source>
</reference>
<dbReference type="STRING" id="1125411.W908_05290"/>
<dbReference type="PATRIC" id="fig|1125411.7.peg.1042"/>
<dbReference type="PROSITE" id="PS00211">
    <property type="entry name" value="ABC_TRANSPORTER_1"/>
    <property type="match status" value="2"/>
</dbReference>
<comment type="subcellular location">
    <subcellularLocation>
        <location evidence="1">Cell membrane</location>
        <topology evidence="1">Peripheral membrane protein</topology>
    </subcellularLocation>
</comment>
<dbReference type="PANTHER" id="PTHR43790:SF4">
    <property type="entry name" value="GUANOSINE IMPORT ATP-BINDING PROTEIN NUPO"/>
    <property type="match status" value="1"/>
</dbReference>
<organism evidence="11 12">
    <name type="scientific">Candidatus Pseudothioglobus singularis PS1</name>
    <dbReference type="NCBI Taxonomy" id="1125411"/>
    <lineage>
        <taxon>Bacteria</taxon>
        <taxon>Pseudomonadati</taxon>
        <taxon>Pseudomonadota</taxon>
        <taxon>Gammaproteobacteria</taxon>
        <taxon>Candidatus Pseudothioglobaceae</taxon>
        <taxon>Candidatus Pseudothioglobus</taxon>
    </lineage>
</organism>
<dbReference type="CDD" id="cd03215">
    <property type="entry name" value="ABC_Carb_Monos_II"/>
    <property type="match status" value="1"/>
</dbReference>
<evidence type="ECO:0000256" key="2">
    <source>
        <dbReference type="ARBA" id="ARBA00022448"/>
    </source>
</evidence>
<evidence type="ECO:0000256" key="9">
    <source>
        <dbReference type="ARBA" id="ARBA00023136"/>
    </source>
</evidence>
<evidence type="ECO:0000313" key="12">
    <source>
        <dbReference type="Proteomes" id="UP000068905"/>
    </source>
</evidence>
<evidence type="ECO:0000256" key="8">
    <source>
        <dbReference type="ARBA" id="ARBA00022967"/>
    </source>
</evidence>
<dbReference type="GO" id="GO:0005886">
    <property type="term" value="C:plasma membrane"/>
    <property type="evidence" value="ECO:0007669"/>
    <property type="project" value="UniProtKB-SubCell"/>
</dbReference>
<dbReference type="RefSeq" id="WP_053820227.1">
    <property type="nucleotide sequence ID" value="NZ_CP006911.1"/>
</dbReference>
<keyword evidence="7" id="KW-0067">ATP-binding</keyword>
<keyword evidence="6" id="KW-0547">Nucleotide-binding</keyword>
<keyword evidence="8" id="KW-1278">Translocase</keyword>
<dbReference type="InterPro" id="IPR017871">
    <property type="entry name" value="ABC_transporter-like_CS"/>
</dbReference>
<protein>
    <submittedName>
        <fullName evidence="11">ABC transporter</fullName>
    </submittedName>
</protein>
<dbReference type="OrthoDB" id="9776369at2"/>
<dbReference type="FunFam" id="3.40.50.300:FF:000127">
    <property type="entry name" value="Ribose import ATP-binding protein RbsA"/>
    <property type="match status" value="1"/>
</dbReference>
<keyword evidence="4" id="KW-0762">Sugar transport</keyword>
<dbReference type="InterPro" id="IPR050107">
    <property type="entry name" value="ABC_carbohydrate_import_ATPase"/>
</dbReference>
<evidence type="ECO:0000256" key="6">
    <source>
        <dbReference type="ARBA" id="ARBA00022741"/>
    </source>
</evidence>
<dbReference type="PANTHER" id="PTHR43790">
    <property type="entry name" value="CARBOHYDRATE TRANSPORT ATP-BINDING PROTEIN MG119-RELATED"/>
    <property type="match status" value="1"/>
</dbReference>
<dbReference type="SUPFAM" id="SSF52540">
    <property type="entry name" value="P-loop containing nucleoside triphosphate hydrolases"/>
    <property type="match status" value="2"/>
</dbReference>
<dbReference type="CDD" id="cd03216">
    <property type="entry name" value="ABC_Carb_Monos_I"/>
    <property type="match status" value="1"/>
</dbReference>
<evidence type="ECO:0000256" key="5">
    <source>
        <dbReference type="ARBA" id="ARBA00022737"/>
    </source>
</evidence>
<keyword evidence="2" id="KW-0813">Transport</keyword>
<dbReference type="InterPro" id="IPR003439">
    <property type="entry name" value="ABC_transporter-like_ATP-bd"/>
</dbReference>
<dbReference type="SMART" id="SM00382">
    <property type="entry name" value="AAA"/>
    <property type="match status" value="1"/>
</dbReference>
<dbReference type="Pfam" id="PF00005">
    <property type="entry name" value="ABC_tran"/>
    <property type="match status" value="2"/>
</dbReference>
<evidence type="ECO:0000256" key="3">
    <source>
        <dbReference type="ARBA" id="ARBA00022475"/>
    </source>
</evidence>
<dbReference type="KEGG" id="tsn:W908_05290"/>
<feature type="domain" description="ABC transporter" evidence="10">
    <location>
        <begin position="252"/>
        <end position="497"/>
    </location>
</feature>
<name>A0A0M3T224_9GAMM</name>
<dbReference type="InterPro" id="IPR003593">
    <property type="entry name" value="AAA+_ATPase"/>
</dbReference>
<dbReference type="PROSITE" id="PS50893">
    <property type="entry name" value="ABC_TRANSPORTER_2"/>
    <property type="match status" value="2"/>
</dbReference>
<evidence type="ECO:0000259" key="10">
    <source>
        <dbReference type="PROSITE" id="PS50893"/>
    </source>
</evidence>
<dbReference type="Gene3D" id="3.40.50.300">
    <property type="entry name" value="P-loop containing nucleotide triphosphate hydrolases"/>
    <property type="match status" value="2"/>
</dbReference>
<proteinExistence type="predicted"/>
<dbReference type="EMBL" id="CP006911">
    <property type="protein sequence ID" value="ALE02015.1"/>
    <property type="molecule type" value="Genomic_DNA"/>
</dbReference>
<evidence type="ECO:0000313" key="11">
    <source>
        <dbReference type="EMBL" id="ALE02015.1"/>
    </source>
</evidence>
<sequence>MKYQLEISNITKSYGDLKANDDVSLSIKSSSIHALLGENGAGKSTLVKIIYGSLMPDAGQMKWAGEKYSPKSPFEARENGIAMVFQHFSLFESLTVEENIILGLDKVGLNENFTDEILKYSKQYGLDVNPQQVVGDLSVGERQRVEIIRCLIQNPKLLIMDEPTSVLTPQEVSDLFLTLNKLADDGCAILYISHKLEEVREICIEATILRGGKLVQSCIPQEHTQKELAEMMIGKKLTELARTNINIGSDIFSIKNLSRKSDDMYGVHLHDISLTMKQGSIVGIAGVAGNGQDELMELLIGEKSSADNVLTFDGEDIGSLNSHERRQLSMFFVPEERLGHGAVPDMTLDENMLLSRPESEGMTSNGVIDWKAVTRFSDQVISDFDVQTPSSRMLAKSLSGGNLQKFMVGRELIRKPKLIIVAQPTWGVDAGSANNIHQSLISLADQGSAVLIISQDLDEILSLCEQIHVLSEGSLSEAVDMKKGGLEKISQLMVGGHKS</sequence>
<evidence type="ECO:0000256" key="7">
    <source>
        <dbReference type="ARBA" id="ARBA00022840"/>
    </source>
</evidence>
<keyword evidence="12" id="KW-1185">Reference proteome</keyword>
<gene>
    <name evidence="11" type="ORF">W908_05290</name>
</gene>
<accession>A0A0M3T224</accession>
<dbReference type="Proteomes" id="UP000068905">
    <property type="component" value="Chromosome"/>
</dbReference>